<dbReference type="SUPFAM" id="SSF51735">
    <property type="entry name" value="NAD(P)-binding Rossmann-fold domains"/>
    <property type="match status" value="1"/>
</dbReference>
<accession>A0A6N3G0Y7</accession>
<dbReference type="PROSITE" id="PS00061">
    <property type="entry name" value="ADH_SHORT"/>
    <property type="match status" value="1"/>
</dbReference>
<comment type="similarity">
    <text evidence="1">Belongs to the short-chain dehydrogenases/reductases (SDR) family.</text>
</comment>
<keyword evidence="2 4" id="KW-0560">Oxidoreductase</keyword>
<dbReference type="InterPro" id="IPR002347">
    <property type="entry name" value="SDR_fam"/>
</dbReference>
<dbReference type="InterPro" id="IPR036291">
    <property type="entry name" value="NAD(P)-bd_dom_sf"/>
</dbReference>
<evidence type="ECO:0000313" key="4">
    <source>
        <dbReference type="EMBL" id="VYU57756.1"/>
    </source>
</evidence>
<proteinExistence type="inferred from homology"/>
<dbReference type="Gene3D" id="3.40.50.720">
    <property type="entry name" value="NAD(P)-binding Rossmann-like Domain"/>
    <property type="match status" value="1"/>
</dbReference>
<name>A0A6N3G0Y7_9ENTR</name>
<dbReference type="PANTHER" id="PTHR43639:SF1">
    <property type="entry name" value="SHORT-CHAIN DEHYDROGENASE_REDUCTASE FAMILY PROTEIN"/>
    <property type="match status" value="1"/>
</dbReference>
<evidence type="ECO:0000256" key="2">
    <source>
        <dbReference type="ARBA" id="ARBA00023002"/>
    </source>
</evidence>
<dbReference type="AlphaFoldDB" id="A0A6N3G0Y7"/>
<protein>
    <submittedName>
        <fullName evidence="4">3-alpha-(Or 20-beta)-hydroxysteroid dehydrogenase</fullName>
        <ecNumber evidence="4">1.1.1.53</ecNumber>
    </submittedName>
</protein>
<dbReference type="InterPro" id="IPR020904">
    <property type="entry name" value="Sc_DH/Rdtase_CS"/>
</dbReference>
<sequence>MHESYTRYASLQQKVVMITGGASGIGADLVTAFSQQGSRVHFLDINREAGEAVARASGATFHAVDLRDITALRAVISAIADREGEINVLINNAACDDRHDMFSVEPETWRASLAVNLDHQFFATQAVAARMQASGGSIILTSSTAFMKGRPGLVGYTTAKAAIVGLNQTLARELGPSGIRVNCIVPGAISTPRQQALWRTPTSDQEIKNAQSLDITLEGRDVAAMALFVASDDARGCTGSLFFVDAGIRLV</sequence>
<dbReference type="EC" id="1.1.1.53" evidence="4"/>
<dbReference type="SMART" id="SM00822">
    <property type="entry name" value="PKS_KR"/>
    <property type="match status" value="1"/>
</dbReference>
<dbReference type="EMBL" id="CACRTZ010000033">
    <property type="protein sequence ID" value="VYU57756.1"/>
    <property type="molecule type" value="Genomic_DNA"/>
</dbReference>
<organism evidence="4">
    <name type="scientific">Phytobacter massiliensis</name>
    <dbReference type="NCBI Taxonomy" id="1485952"/>
    <lineage>
        <taxon>Bacteria</taxon>
        <taxon>Pseudomonadati</taxon>
        <taxon>Pseudomonadota</taxon>
        <taxon>Gammaproteobacteria</taxon>
        <taxon>Enterobacterales</taxon>
        <taxon>Enterobacteriaceae</taxon>
        <taxon>Phytobacter</taxon>
    </lineage>
</organism>
<dbReference type="PRINTS" id="PR00080">
    <property type="entry name" value="SDRFAMILY"/>
</dbReference>
<dbReference type="PRINTS" id="PR00081">
    <property type="entry name" value="GDHRDH"/>
</dbReference>
<evidence type="ECO:0000256" key="1">
    <source>
        <dbReference type="ARBA" id="ARBA00006484"/>
    </source>
</evidence>
<dbReference type="PANTHER" id="PTHR43639">
    <property type="entry name" value="OXIDOREDUCTASE, SHORT-CHAIN DEHYDROGENASE/REDUCTASE FAMILY (AFU_ORTHOLOGUE AFUA_5G02870)"/>
    <property type="match status" value="1"/>
</dbReference>
<dbReference type="InterPro" id="IPR057326">
    <property type="entry name" value="KR_dom"/>
</dbReference>
<gene>
    <name evidence="4" type="primary">fabG3</name>
    <name evidence="4" type="ORF">EMLFYP7_02919</name>
</gene>
<dbReference type="GO" id="GO:0047044">
    <property type="term" value="F:androstan-3-alpha,17-beta-diol dehydrogenase (NAD+) activity"/>
    <property type="evidence" value="ECO:0007669"/>
    <property type="project" value="UniProtKB-EC"/>
</dbReference>
<dbReference type="OrthoDB" id="9789398at2"/>
<dbReference type="Pfam" id="PF13561">
    <property type="entry name" value="adh_short_C2"/>
    <property type="match status" value="1"/>
</dbReference>
<dbReference type="RefSeq" id="WP_044179078.1">
    <property type="nucleotide sequence ID" value="NZ_CABKSF010000001.1"/>
</dbReference>
<dbReference type="CDD" id="cd05233">
    <property type="entry name" value="SDR_c"/>
    <property type="match status" value="1"/>
</dbReference>
<evidence type="ECO:0000259" key="3">
    <source>
        <dbReference type="SMART" id="SM00822"/>
    </source>
</evidence>
<reference evidence="4" key="1">
    <citation type="submission" date="2019-11" db="EMBL/GenBank/DDBJ databases">
        <authorList>
            <person name="Feng L."/>
        </authorList>
    </citation>
    <scope>NUCLEOTIDE SEQUENCE</scope>
    <source>
        <strain evidence="4">EMassiliensisLFYP7</strain>
    </source>
</reference>
<feature type="domain" description="Ketoreductase" evidence="3">
    <location>
        <begin position="14"/>
        <end position="201"/>
    </location>
</feature>
<dbReference type="FunFam" id="3.40.50.720:FF:000084">
    <property type="entry name" value="Short-chain dehydrogenase reductase"/>
    <property type="match status" value="1"/>
</dbReference>